<dbReference type="GO" id="GO:0036199">
    <property type="term" value="F:cholest-4-en-3-one 26-monooxygenase activity"/>
    <property type="evidence" value="ECO:0007669"/>
    <property type="project" value="TreeGrafter"/>
</dbReference>
<keyword evidence="9" id="KW-1185">Reference proteome</keyword>
<organism evidence="8 9">
    <name type="scientific">Pseudonocardia autotrophica</name>
    <name type="common">Amycolata autotrophica</name>
    <name type="synonym">Nocardia autotrophica</name>
    <dbReference type="NCBI Taxonomy" id="2074"/>
    <lineage>
        <taxon>Bacteria</taxon>
        <taxon>Bacillati</taxon>
        <taxon>Actinomycetota</taxon>
        <taxon>Actinomycetes</taxon>
        <taxon>Pseudonocardiales</taxon>
        <taxon>Pseudonocardiaceae</taxon>
        <taxon>Pseudonocardia</taxon>
    </lineage>
</organism>
<dbReference type="GO" id="GO:0008395">
    <property type="term" value="F:steroid hydroxylase activity"/>
    <property type="evidence" value="ECO:0007669"/>
    <property type="project" value="TreeGrafter"/>
</dbReference>
<evidence type="ECO:0000313" key="8">
    <source>
        <dbReference type="EMBL" id="OSY40368.1"/>
    </source>
</evidence>
<comment type="similarity">
    <text evidence="1 7">Belongs to the cytochrome P450 family.</text>
</comment>
<protein>
    <submittedName>
        <fullName evidence="8">Cytochrome P450 130</fullName>
        <ecNumber evidence="8">1.14.-.-</ecNumber>
    </submittedName>
</protein>
<dbReference type="PANTHER" id="PTHR46696">
    <property type="entry name" value="P450, PUTATIVE (EUROFUNG)-RELATED"/>
    <property type="match status" value="1"/>
</dbReference>
<evidence type="ECO:0000256" key="6">
    <source>
        <dbReference type="ARBA" id="ARBA00023033"/>
    </source>
</evidence>
<dbReference type="SUPFAM" id="SSF48264">
    <property type="entry name" value="Cytochrome P450"/>
    <property type="match status" value="1"/>
</dbReference>
<comment type="caution">
    <text evidence="8">The sequence shown here is derived from an EMBL/GenBank/DDBJ whole genome shotgun (WGS) entry which is preliminary data.</text>
</comment>
<dbReference type="InterPro" id="IPR036396">
    <property type="entry name" value="Cyt_P450_sf"/>
</dbReference>
<reference evidence="8 9" key="1">
    <citation type="submission" date="2016-09" db="EMBL/GenBank/DDBJ databases">
        <title>Pseudonocardia autotrophica DSM535, a candidate organism with high potential of specific P450 cytochromes.</title>
        <authorList>
            <person name="Grumaz C."/>
            <person name="Vainshtein Y."/>
            <person name="Kirstahler P."/>
            <person name="Sohn K."/>
        </authorList>
    </citation>
    <scope>NUCLEOTIDE SEQUENCE [LARGE SCALE GENOMIC DNA]</scope>
    <source>
        <strain evidence="8 9">DSM 535</strain>
    </source>
</reference>
<evidence type="ECO:0000256" key="3">
    <source>
        <dbReference type="ARBA" id="ARBA00022723"/>
    </source>
</evidence>
<dbReference type="GO" id="GO:0005506">
    <property type="term" value="F:iron ion binding"/>
    <property type="evidence" value="ECO:0007669"/>
    <property type="project" value="InterPro"/>
</dbReference>
<dbReference type="PRINTS" id="PR00359">
    <property type="entry name" value="BP450"/>
</dbReference>
<keyword evidence="6 7" id="KW-0503">Monooxygenase</keyword>
<dbReference type="Pfam" id="PF00067">
    <property type="entry name" value="p450"/>
    <property type="match status" value="1"/>
</dbReference>
<dbReference type="RefSeq" id="WP_158092166.1">
    <property type="nucleotide sequence ID" value="NZ_AP018920.1"/>
</dbReference>
<name>A0A1Y2N0E0_PSEAH</name>
<dbReference type="STRING" id="2074.BG845_02772"/>
<keyword evidence="2 7" id="KW-0349">Heme</keyword>
<gene>
    <name evidence="8" type="ORF">BG845_02772</name>
</gene>
<evidence type="ECO:0000256" key="7">
    <source>
        <dbReference type="RuleBase" id="RU000461"/>
    </source>
</evidence>
<evidence type="ECO:0000256" key="1">
    <source>
        <dbReference type="ARBA" id="ARBA00010617"/>
    </source>
</evidence>
<dbReference type="InterPro" id="IPR001128">
    <property type="entry name" value="Cyt_P450"/>
</dbReference>
<dbReference type="EC" id="1.14.-.-" evidence="8"/>
<dbReference type="PROSITE" id="PS00086">
    <property type="entry name" value="CYTOCHROME_P450"/>
    <property type="match status" value="1"/>
</dbReference>
<evidence type="ECO:0000256" key="5">
    <source>
        <dbReference type="ARBA" id="ARBA00023004"/>
    </source>
</evidence>
<dbReference type="Proteomes" id="UP000194360">
    <property type="component" value="Unassembled WGS sequence"/>
</dbReference>
<evidence type="ECO:0000313" key="9">
    <source>
        <dbReference type="Proteomes" id="UP000194360"/>
    </source>
</evidence>
<dbReference type="EMBL" id="MIGB01000013">
    <property type="protein sequence ID" value="OSY40368.1"/>
    <property type="molecule type" value="Genomic_DNA"/>
</dbReference>
<accession>A0A1Y2N0E0</accession>
<evidence type="ECO:0000256" key="4">
    <source>
        <dbReference type="ARBA" id="ARBA00023002"/>
    </source>
</evidence>
<dbReference type="GO" id="GO:0020037">
    <property type="term" value="F:heme binding"/>
    <property type="evidence" value="ECO:0007669"/>
    <property type="project" value="InterPro"/>
</dbReference>
<dbReference type="AlphaFoldDB" id="A0A1Y2N0E0"/>
<sequence>MPALSQLVALDQDTLRCPADTYEELRRRGVHHAPEIDAYVVARHDDVVRVLRDQSVFSSRNTVGRIPPPADPDRPTLSPLLLLSDDPVHAHRRKIVNRAFTPARIAVWEPRVREIAEQHVERLRDLPDVDLVRDLAALLPVRVIALVLGVPQDDVDRFRAWSEEITSSVGNHDVDPVRRDQVQAEFAGYVSALLDRRDEHPESSVLAQIAAAEAAGELTRHQCVSFVAELLIAGNITTTHHLSSSIALLAIDPSTADRLRADRGLVTPFVEESLRLESPIQGFYRFVTTDTEIGGVPVPEGSRVFVLYASANRDDDAWPQCPHMQLDRPNPAAHLAFGKGAHACIGASLARLEGRVVVETLLERLASLELRVAPDEIRYGASFVNHGPVSLPARLTFRNEPDRAAQEWGPTR</sequence>
<keyword evidence="5 7" id="KW-0408">Iron</keyword>
<keyword evidence="3 7" id="KW-0479">Metal-binding</keyword>
<dbReference type="InterPro" id="IPR002397">
    <property type="entry name" value="Cyt_P450_B"/>
</dbReference>
<dbReference type="PANTHER" id="PTHR46696:SF4">
    <property type="entry name" value="BIOTIN BIOSYNTHESIS CYTOCHROME P450"/>
    <property type="match status" value="1"/>
</dbReference>
<dbReference type="FunFam" id="1.10.630.10:FF:000018">
    <property type="entry name" value="Cytochrome P450 monooxygenase"/>
    <property type="match status" value="1"/>
</dbReference>
<proteinExistence type="inferred from homology"/>
<dbReference type="GO" id="GO:0006707">
    <property type="term" value="P:cholesterol catabolic process"/>
    <property type="evidence" value="ECO:0007669"/>
    <property type="project" value="TreeGrafter"/>
</dbReference>
<dbReference type="SMR" id="A0A1Y2N0E0"/>
<keyword evidence="4 7" id="KW-0560">Oxidoreductase</keyword>
<evidence type="ECO:0000256" key="2">
    <source>
        <dbReference type="ARBA" id="ARBA00022617"/>
    </source>
</evidence>
<dbReference type="InterPro" id="IPR017972">
    <property type="entry name" value="Cyt_P450_CS"/>
</dbReference>
<dbReference type="Gene3D" id="1.10.630.10">
    <property type="entry name" value="Cytochrome P450"/>
    <property type="match status" value="1"/>
</dbReference>
<dbReference type="OrthoDB" id="3807506at2"/>